<evidence type="ECO:0000313" key="10">
    <source>
        <dbReference type="Proteomes" id="UP000015453"/>
    </source>
</evidence>
<dbReference type="Pfam" id="PF09258">
    <property type="entry name" value="Glyco_transf_64"/>
    <property type="match status" value="1"/>
</dbReference>
<keyword evidence="4 6" id="KW-0472">Membrane</keyword>
<feature type="domain" description="Glucosamine inositolphosphorylceramide transferase 1 N-terminal" evidence="8">
    <location>
        <begin position="59"/>
        <end position="364"/>
    </location>
</feature>
<dbReference type="GO" id="GO:0016757">
    <property type="term" value="F:glycosyltransferase activity"/>
    <property type="evidence" value="ECO:0007669"/>
    <property type="project" value="InterPro"/>
</dbReference>
<evidence type="ECO:0000256" key="4">
    <source>
        <dbReference type="ARBA" id="ARBA00023136"/>
    </source>
</evidence>
<dbReference type="GO" id="GO:0016020">
    <property type="term" value="C:membrane"/>
    <property type="evidence" value="ECO:0007669"/>
    <property type="project" value="UniProtKB-SubCell"/>
</dbReference>
<dbReference type="AlphaFoldDB" id="S8E8H4"/>
<evidence type="ECO:0000259" key="7">
    <source>
        <dbReference type="Pfam" id="PF09258"/>
    </source>
</evidence>
<comment type="caution">
    <text evidence="9">The sequence shown here is derived from an EMBL/GenBank/DDBJ whole genome shotgun (WGS) entry which is preliminary data.</text>
</comment>
<dbReference type="InterPro" id="IPR015338">
    <property type="entry name" value="GT64_dom"/>
</dbReference>
<dbReference type="Proteomes" id="UP000015453">
    <property type="component" value="Unassembled WGS sequence"/>
</dbReference>
<comment type="similarity">
    <text evidence="2">Belongs to the glycosyltransferase 64 family.</text>
</comment>
<dbReference type="OrthoDB" id="5954868at2759"/>
<reference evidence="9 10" key="1">
    <citation type="journal article" date="2013" name="BMC Genomics">
        <title>The miniature genome of a carnivorous plant Genlisea aurea contains a low number of genes and short non-coding sequences.</title>
        <authorList>
            <person name="Leushkin E.V."/>
            <person name="Sutormin R.A."/>
            <person name="Nabieva E.R."/>
            <person name="Penin A.A."/>
            <person name="Kondrashov A.S."/>
            <person name="Logacheva M.D."/>
        </authorList>
    </citation>
    <scope>NUCLEOTIDE SEQUENCE [LARGE SCALE GENOMIC DNA]</scope>
</reference>
<evidence type="ECO:0000256" key="2">
    <source>
        <dbReference type="ARBA" id="ARBA00008700"/>
    </source>
</evidence>
<comment type="subcellular location">
    <subcellularLocation>
        <location evidence="1">Membrane</location>
    </subcellularLocation>
</comment>
<evidence type="ECO:0000256" key="3">
    <source>
        <dbReference type="ARBA" id="ARBA00022679"/>
    </source>
</evidence>
<keyword evidence="5" id="KW-1015">Disulfide bond</keyword>
<dbReference type="InterPro" id="IPR023296">
    <property type="entry name" value="Glyco_hydro_beta-prop_sf"/>
</dbReference>
<dbReference type="SUPFAM" id="SSF53448">
    <property type="entry name" value="Nucleotide-diphospho-sugar transferases"/>
    <property type="match status" value="1"/>
</dbReference>
<dbReference type="PANTHER" id="PTHR48261">
    <property type="entry name" value="ACETYLGLUCOSAMINYLTRANSFERASE"/>
    <property type="match status" value="1"/>
</dbReference>
<name>S8E8H4_9LAMI</name>
<dbReference type="Gene3D" id="3.90.550.10">
    <property type="entry name" value="Spore Coat Polysaccharide Biosynthesis Protein SpsA, Chain A"/>
    <property type="match status" value="1"/>
</dbReference>
<dbReference type="PANTHER" id="PTHR48261:SF6">
    <property type="entry name" value="GLYCOSYLTRANSFERASE FAMILY PROTEIN"/>
    <property type="match status" value="1"/>
</dbReference>
<evidence type="ECO:0000256" key="1">
    <source>
        <dbReference type="ARBA" id="ARBA00004370"/>
    </source>
</evidence>
<keyword evidence="6" id="KW-0812">Transmembrane</keyword>
<feature type="domain" description="Glycosyl transferase 64" evidence="7">
    <location>
        <begin position="499"/>
        <end position="737"/>
    </location>
</feature>
<proteinExistence type="inferred from homology"/>
<dbReference type="Gene3D" id="2.115.10.20">
    <property type="entry name" value="Glycosyl hydrolase domain, family 43"/>
    <property type="match status" value="1"/>
</dbReference>
<feature type="transmembrane region" description="Helical" evidence="6">
    <location>
        <begin position="375"/>
        <end position="398"/>
    </location>
</feature>
<dbReference type="Pfam" id="PF24793">
    <property type="entry name" value="GINT1_N"/>
    <property type="match status" value="1"/>
</dbReference>
<dbReference type="EMBL" id="AUSU01000947">
    <property type="protein sequence ID" value="EPS72158.1"/>
    <property type="molecule type" value="Genomic_DNA"/>
</dbReference>
<keyword evidence="6" id="KW-1133">Transmembrane helix</keyword>
<dbReference type="InterPro" id="IPR056442">
    <property type="entry name" value="GINT1_N"/>
</dbReference>
<dbReference type="FunFam" id="2.115.10.20:FF:000004">
    <property type="entry name" value="Glucosamine inositolphosphorylceramide transferase 1"/>
    <property type="match status" value="1"/>
</dbReference>
<evidence type="ECO:0000313" key="9">
    <source>
        <dbReference type="EMBL" id="EPS72158.1"/>
    </source>
</evidence>
<keyword evidence="10" id="KW-1185">Reference proteome</keyword>
<dbReference type="SUPFAM" id="SSF75005">
    <property type="entry name" value="Arabinanase/levansucrase/invertase"/>
    <property type="match status" value="1"/>
</dbReference>
<organism evidence="9 10">
    <name type="scientific">Genlisea aurea</name>
    <dbReference type="NCBI Taxonomy" id="192259"/>
    <lineage>
        <taxon>Eukaryota</taxon>
        <taxon>Viridiplantae</taxon>
        <taxon>Streptophyta</taxon>
        <taxon>Embryophyta</taxon>
        <taxon>Tracheophyta</taxon>
        <taxon>Spermatophyta</taxon>
        <taxon>Magnoliopsida</taxon>
        <taxon>eudicotyledons</taxon>
        <taxon>Gunneridae</taxon>
        <taxon>Pentapetalae</taxon>
        <taxon>asterids</taxon>
        <taxon>lamiids</taxon>
        <taxon>Lamiales</taxon>
        <taxon>Lentibulariaceae</taxon>
        <taxon>Genlisea</taxon>
    </lineage>
</organism>
<gene>
    <name evidence="9" type="ORF">M569_02599</name>
</gene>
<accession>S8E8H4</accession>
<feature type="transmembrane region" description="Helical" evidence="6">
    <location>
        <begin position="23"/>
        <end position="41"/>
    </location>
</feature>
<sequence length="747" mass="82772">SGSKNENGSGNSNADSCILSSTFAYFIISFIILGSAGSLFGKYMLSPGVRTGIAAAVGCQEDDEGSWAVGVFYGDSPLSLKPIEDMNVWNNETAAWPVANPVLTCASLSDAGFPSNFVADPFLYVQGDVLYLFFETKNPTTRQGDIGVAKSVDGGATWRPIGIALDEEWHLSYPYVFEYDGNIYMMPESSEKGDLRLYRATEFPLKWTLEKVVMRKPMVDAFIIRREGKFWIFGSDHSRIGSVKNGELEIWHSHSLSGHWRPHRGNPIRNGARRLGARNGGRPFVYNGSLYRIGQDCGETYGRGIRVFRVEVLTGREFREVEVEVPSVMAESRKRRNAWNGVRSHHLDVQRLSSGKWIAVLDGDRVPSGDRSRRLVLGSLSVAAVSALVVFFGVAIRFVRGVVPLSLLCPYDLGKRSDSVVVRERTNNLPSRVRVTCSRLNRAALNLRSKARPNTCMGATILLSTAILALGLTCVGVTYIYGGNGAQEAYPIDGGYSQFTLVAMTYDARIWNLKIYVKHYSRCSSVREIVVVWNKGVPPRPEDFDSAVPVRVRVEGRNSLNNRFKADPLIATRGVLELDDDIIVSCNDVERGFLVWRRNPEKIVGFYPRYVSGEMKYLGERHAREHGGYNVILTGAAFMDAAAAFGRYGSDVAAEGRAWVEANFNCEDVLMNFLYANATAAAAESAVEYVRPSLALETSKLSGVAISKDTQTHYDVRSKCIAKFSEIYGGLSHRKSEFGRRKDGWDL</sequence>
<evidence type="ECO:0000259" key="8">
    <source>
        <dbReference type="Pfam" id="PF24793"/>
    </source>
</evidence>
<protein>
    <submittedName>
        <fullName evidence="9">Uncharacterized protein</fullName>
    </submittedName>
</protein>
<evidence type="ECO:0000256" key="5">
    <source>
        <dbReference type="ARBA" id="ARBA00023157"/>
    </source>
</evidence>
<dbReference type="InterPro" id="IPR029044">
    <property type="entry name" value="Nucleotide-diphossugar_trans"/>
</dbReference>
<feature type="transmembrane region" description="Helical" evidence="6">
    <location>
        <begin position="457"/>
        <end position="481"/>
    </location>
</feature>
<dbReference type="InterPro" id="IPR004263">
    <property type="entry name" value="Exostosin"/>
</dbReference>
<keyword evidence="3" id="KW-0808">Transferase</keyword>
<feature type="non-terminal residue" evidence="9">
    <location>
        <position position="1"/>
    </location>
</feature>
<evidence type="ECO:0000256" key="6">
    <source>
        <dbReference type="SAM" id="Phobius"/>
    </source>
</evidence>